<dbReference type="GO" id="GO:0004523">
    <property type="term" value="F:RNA-DNA hybrid ribonuclease activity"/>
    <property type="evidence" value="ECO:0007669"/>
    <property type="project" value="InterPro"/>
</dbReference>
<dbReference type="PANTHER" id="PTHR47074">
    <property type="entry name" value="BNAC02G40300D PROTEIN"/>
    <property type="match status" value="1"/>
</dbReference>
<dbReference type="AlphaFoldDB" id="A0A7J8NL40"/>
<evidence type="ECO:0000313" key="2">
    <source>
        <dbReference type="EMBL" id="MBA0577699.1"/>
    </source>
</evidence>
<dbReference type="GO" id="GO:0003676">
    <property type="term" value="F:nucleic acid binding"/>
    <property type="evidence" value="ECO:0007669"/>
    <property type="project" value="InterPro"/>
</dbReference>
<dbReference type="InterPro" id="IPR002156">
    <property type="entry name" value="RNaseH_domain"/>
</dbReference>
<dbReference type="EMBL" id="JABEZX010356859">
    <property type="protein sequence ID" value="MBA0577699.1"/>
    <property type="molecule type" value="Genomic_DNA"/>
</dbReference>
<name>A0A7J8NL40_9ROSI</name>
<protein>
    <recommendedName>
        <fullName evidence="1">RNase H type-1 domain-containing protein</fullName>
    </recommendedName>
</protein>
<keyword evidence="3" id="KW-1185">Reference proteome</keyword>
<sequence>METQWKALDGDIIKVNFDASYQQQLPRAIAGIILRNNLRQIMGVCAYPINNIQDPVTAEAHACLQVVIYAEEMGFNNICVEGDALTILKKLQAKEVDRSVIATNKVAHDMAVWGRRCEGPRYWVEEAPPEIERVIATE</sequence>
<proteinExistence type="predicted"/>
<dbReference type="InterPro" id="IPR036397">
    <property type="entry name" value="RNaseH_sf"/>
</dbReference>
<dbReference type="PANTHER" id="PTHR47074:SF61">
    <property type="entry name" value="RNASE H TYPE-1 DOMAIN-CONTAINING PROTEIN"/>
    <property type="match status" value="1"/>
</dbReference>
<dbReference type="Gene3D" id="3.30.420.10">
    <property type="entry name" value="Ribonuclease H-like superfamily/Ribonuclease H"/>
    <property type="match status" value="1"/>
</dbReference>
<evidence type="ECO:0000313" key="3">
    <source>
        <dbReference type="Proteomes" id="UP000593572"/>
    </source>
</evidence>
<gene>
    <name evidence="2" type="ORF">Golob_025226</name>
</gene>
<dbReference type="Pfam" id="PF13456">
    <property type="entry name" value="RVT_3"/>
    <property type="match status" value="1"/>
</dbReference>
<evidence type="ECO:0000259" key="1">
    <source>
        <dbReference type="Pfam" id="PF13456"/>
    </source>
</evidence>
<organism evidence="2 3">
    <name type="scientific">Gossypium lobatum</name>
    <dbReference type="NCBI Taxonomy" id="34289"/>
    <lineage>
        <taxon>Eukaryota</taxon>
        <taxon>Viridiplantae</taxon>
        <taxon>Streptophyta</taxon>
        <taxon>Embryophyta</taxon>
        <taxon>Tracheophyta</taxon>
        <taxon>Spermatophyta</taxon>
        <taxon>Magnoliopsida</taxon>
        <taxon>eudicotyledons</taxon>
        <taxon>Gunneridae</taxon>
        <taxon>Pentapetalae</taxon>
        <taxon>rosids</taxon>
        <taxon>malvids</taxon>
        <taxon>Malvales</taxon>
        <taxon>Malvaceae</taxon>
        <taxon>Malvoideae</taxon>
        <taxon>Gossypium</taxon>
    </lineage>
</organism>
<dbReference type="InterPro" id="IPR052929">
    <property type="entry name" value="RNase_H-like_EbsB-rel"/>
</dbReference>
<comment type="caution">
    <text evidence="2">The sequence shown here is derived from an EMBL/GenBank/DDBJ whole genome shotgun (WGS) entry which is preliminary data.</text>
</comment>
<feature type="domain" description="RNase H type-1" evidence="1">
    <location>
        <begin position="16"/>
        <end position="99"/>
    </location>
</feature>
<accession>A0A7J8NL40</accession>
<reference evidence="2 3" key="1">
    <citation type="journal article" date="2019" name="Genome Biol. Evol.">
        <title>Insights into the evolution of the New World diploid cottons (Gossypium, subgenus Houzingenia) based on genome sequencing.</title>
        <authorList>
            <person name="Grover C.E."/>
            <person name="Arick M.A. 2nd"/>
            <person name="Thrash A."/>
            <person name="Conover J.L."/>
            <person name="Sanders W.S."/>
            <person name="Peterson D.G."/>
            <person name="Frelichowski J.E."/>
            <person name="Scheffler J.A."/>
            <person name="Scheffler B.E."/>
            <person name="Wendel J.F."/>
        </authorList>
    </citation>
    <scope>NUCLEOTIDE SEQUENCE [LARGE SCALE GENOMIC DNA]</scope>
    <source>
        <strain evidence="2">157</strain>
        <tissue evidence="2">Leaf</tissue>
    </source>
</reference>
<dbReference type="Proteomes" id="UP000593572">
    <property type="component" value="Unassembled WGS sequence"/>
</dbReference>